<evidence type="ECO:0000256" key="1">
    <source>
        <dbReference type="SAM" id="Phobius"/>
    </source>
</evidence>
<keyword evidence="3" id="KW-1185">Reference proteome</keyword>
<sequence>MNDTPAQKSGRIIEWDKKKGFGFLHDGTHRIFIHHRDFAAHRKVPEPGDTVTFIVGQDVTGRTCAQQALITSTTSRLKKKQWFALLLLLVAPALALHRLSLRFDALLLIITAVVLSAATYVIYWWDKNQARSGGWRTAESKLHLFELIGGWPGAFIAQRRLQHKCSKLSFLVVFWFIVIAHQFVAIDYLLNWRLTQSALQLIQPPA</sequence>
<feature type="transmembrane region" description="Helical" evidence="1">
    <location>
        <begin position="82"/>
        <end position="99"/>
    </location>
</feature>
<evidence type="ECO:0000313" key="2">
    <source>
        <dbReference type="EMBL" id="ATC65387.1"/>
    </source>
</evidence>
<keyword evidence="1" id="KW-0812">Transmembrane</keyword>
<dbReference type="InterPro" id="IPR010718">
    <property type="entry name" value="DUF1294"/>
</dbReference>
<dbReference type="GO" id="GO:0005737">
    <property type="term" value="C:cytoplasm"/>
    <property type="evidence" value="ECO:0007669"/>
    <property type="project" value="TreeGrafter"/>
</dbReference>
<reference evidence="2 3" key="1">
    <citation type="submission" date="2017-09" db="EMBL/GenBank/DDBJ databases">
        <title>Complete genome sequence of Verrucomicrobial strain HZ-65, isolated from freshwater.</title>
        <authorList>
            <person name="Choi A."/>
        </authorList>
    </citation>
    <scope>NUCLEOTIDE SEQUENCE [LARGE SCALE GENOMIC DNA]</scope>
    <source>
        <strain evidence="2 3">HZ-65</strain>
    </source>
</reference>
<organism evidence="2 3">
    <name type="scientific">Nibricoccus aquaticus</name>
    <dbReference type="NCBI Taxonomy" id="2576891"/>
    <lineage>
        <taxon>Bacteria</taxon>
        <taxon>Pseudomonadati</taxon>
        <taxon>Verrucomicrobiota</taxon>
        <taxon>Opitutia</taxon>
        <taxon>Opitutales</taxon>
        <taxon>Opitutaceae</taxon>
        <taxon>Nibricoccus</taxon>
    </lineage>
</organism>
<dbReference type="GO" id="GO:0003730">
    <property type="term" value="F:mRNA 3'-UTR binding"/>
    <property type="evidence" value="ECO:0007669"/>
    <property type="project" value="TreeGrafter"/>
</dbReference>
<dbReference type="GO" id="GO:0043488">
    <property type="term" value="P:regulation of mRNA stability"/>
    <property type="evidence" value="ECO:0007669"/>
    <property type="project" value="TreeGrafter"/>
</dbReference>
<dbReference type="EMBL" id="CP023344">
    <property type="protein sequence ID" value="ATC65387.1"/>
    <property type="molecule type" value="Genomic_DNA"/>
</dbReference>
<gene>
    <name evidence="2" type="ORF">CMV30_16345</name>
</gene>
<feature type="transmembrane region" description="Helical" evidence="1">
    <location>
        <begin position="105"/>
        <end position="125"/>
    </location>
</feature>
<keyword evidence="1" id="KW-1133">Transmembrane helix</keyword>
<dbReference type="SUPFAM" id="SSF50249">
    <property type="entry name" value="Nucleic acid-binding proteins"/>
    <property type="match status" value="1"/>
</dbReference>
<name>A0A290QAW6_9BACT</name>
<keyword evidence="1" id="KW-0472">Membrane</keyword>
<evidence type="ECO:0000313" key="3">
    <source>
        <dbReference type="Proteomes" id="UP000217265"/>
    </source>
</evidence>
<dbReference type="InterPro" id="IPR012340">
    <property type="entry name" value="NA-bd_OB-fold"/>
</dbReference>
<dbReference type="Proteomes" id="UP000217265">
    <property type="component" value="Chromosome"/>
</dbReference>
<dbReference type="Gene3D" id="2.40.50.140">
    <property type="entry name" value="Nucleic acid-binding proteins"/>
    <property type="match status" value="1"/>
</dbReference>
<dbReference type="PANTHER" id="PTHR12962:SF1">
    <property type="entry name" value="COLD SHOCK DOMAIN-CONTAINING PROTEIN CG9705"/>
    <property type="match status" value="1"/>
</dbReference>
<protein>
    <submittedName>
        <fullName evidence="2">Uncharacterized protein</fullName>
    </submittedName>
</protein>
<proteinExistence type="predicted"/>
<dbReference type="Pfam" id="PF06961">
    <property type="entry name" value="DUF1294"/>
    <property type="match status" value="1"/>
</dbReference>
<dbReference type="OrthoDB" id="72963at2"/>
<dbReference type="KEGG" id="vbh:CMV30_16345"/>
<dbReference type="InterPro" id="IPR052069">
    <property type="entry name" value="Ca-reg_mRNA-binding_domain"/>
</dbReference>
<dbReference type="AlphaFoldDB" id="A0A290QAW6"/>
<accession>A0A290QAW6</accession>
<dbReference type="PANTHER" id="PTHR12962">
    <property type="entry name" value="CALCIUM-REGULATED HEAT STABLE PROTEIN CRHSP-24-RELATED"/>
    <property type="match status" value="1"/>
</dbReference>
<feature type="transmembrane region" description="Helical" evidence="1">
    <location>
        <begin position="168"/>
        <end position="190"/>
    </location>
</feature>
<dbReference type="RefSeq" id="WP_096057017.1">
    <property type="nucleotide sequence ID" value="NZ_CP023344.1"/>
</dbReference>